<gene>
    <name evidence="9" type="ORF">ISP25_17950</name>
</gene>
<feature type="domain" description="MacB-like periplasmic core" evidence="8">
    <location>
        <begin position="20"/>
        <end position="273"/>
    </location>
</feature>
<feature type="transmembrane region" description="Helical" evidence="6">
    <location>
        <begin position="21"/>
        <end position="41"/>
    </location>
</feature>
<evidence type="ECO:0000313" key="9">
    <source>
        <dbReference type="EMBL" id="MFK2878953.1"/>
    </source>
</evidence>
<evidence type="ECO:0000259" key="8">
    <source>
        <dbReference type="Pfam" id="PF12704"/>
    </source>
</evidence>
<accession>A0ABW8J9H1</accession>
<keyword evidence="10" id="KW-1185">Reference proteome</keyword>
<evidence type="ECO:0000256" key="1">
    <source>
        <dbReference type="ARBA" id="ARBA00004651"/>
    </source>
</evidence>
<evidence type="ECO:0000256" key="5">
    <source>
        <dbReference type="ARBA" id="ARBA00023136"/>
    </source>
</evidence>
<keyword evidence="2" id="KW-1003">Cell membrane</keyword>
<dbReference type="Pfam" id="PF12704">
    <property type="entry name" value="MacB_PCD"/>
    <property type="match status" value="1"/>
</dbReference>
<keyword evidence="5 6" id="KW-0472">Membrane</keyword>
<dbReference type="EMBL" id="JADIKK010000008">
    <property type="protein sequence ID" value="MFK2878953.1"/>
    <property type="molecule type" value="Genomic_DNA"/>
</dbReference>
<comment type="caution">
    <text evidence="9">The sequence shown here is derived from an EMBL/GenBank/DDBJ whole genome shotgun (WGS) entry which is preliminary data.</text>
</comment>
<dbReference type="PANTHER" id="PTHR30572">
    <property type="entry name" value="MEMBRANE COMPONENT OF TRANSPORTER-RELATED"/>
    <property type="match status" value="1"/>
</dbReference>
<dbReference type="Proteomes" id="UP001620339">
    <property type="component" value="Unassembled WGS sequence"/>
</dbReference>
<evidence type="ECO:0000256" key="2">
    <source>
        <dbReference type="ARBA" id="ARBA00022475"/>
    </source>
</evidence>
<keyword evidence="3 6" id="KW-0812">Transmembrane</keyword>
<name>A0ABW8J9H1_9GAMM</name>
<proteinExistence type="predicted"/>
<organism evidence="9 10">
    <name type="scientific">Rhodanobacter hydrolyticus</name>
    <dbReference type="NCBI Taxonomy" id="2250595"/>
    <lineage>
        <taxon>Bacteria</taxon>
        <taxon>Pseudomonadati</taxon>
        <taxon>Pseudomonadota</taxon>
        <taxon>Gammaproteobacteria</taxon>
        <taxon>Lysobacterales</taxon>
        <taxon>Rhodanobacteraceae</taxon>
        <taxon>Rhodanobacter</taxon>
    </lineage>
</organism>
<evidence type="ECO:0000256" key="4">
    <source>
        <dbReference type="ARBA" id="ARBA00022989"/>
    </source>
</evidence>
<evidence type="ECO:0000256" key="6">
    <source>
        <dbReference type="SAM" id="Phobius"/>
    </source>
</evidence>
<feature type="transmembrane region" description="Helical" evidence="6">
    <location>
        <begin position="369"/>
        <end position="392"/>
    </location>
</feature>
<reference evidence="9 10" key="1">
    <citation type="submission" date="2020-10" db="EMBL/GenBank/DDBJ databases">
        <title>Phylogeny of dyella-like bacteria.</title>
        <authorList>
            <person name="Fu J."/>
        </authorList>
    </citation>
    <scope>NUCLEOTIDE SEQUENCE [LARGE SCALE GENOMIC DNA]</scope>
    <source>
        <strain evidence="9 10">KACC 19113</strain>
    </source>
</reference>
<dbReference type="Pfam" id="PF02687">
    <property type="entry name" value="FtsX"/>
    <property type="match status" value="1"/>
</dbReference>
<dbReference type="PANTHER" id="PTHR30572:SF18">
    <property type="entry name" value="ABC-TYPE MACROLIDE FAMILY EXPORT SYSTEM PERMEASE COMPONENT 2"/>
    <property type="match status" value="1"/>
</dbReference>
<dbReference type="RefSeq" id="WP_192156939.1">
    <property type="nucleotide sequence ID" value="NZ_JADIKK010000008.1"/>
</dbReference>
<dbReference type="InterPro" id="IPR025857">
    <property type="entry name" value="MacB_PCD"/>
</dbReference>
<dbReference type="InterPro" id="IPR003838">
    <property type="entry name" value="ABC3_permease_C"/>
</dbReference>
<comment type="subcellular location">
    <subcellularLocation>
        <location evidence="1">Cell membrane</location>
        <topology evidence="1">Multi-pass membrane protein</topology>
    </subcellularLocation>
</comment>
<evidence type="ECO:0000259" key="7">
    <source>
        <dbReference type="Pfam" id="PF02687"/>
    </source>
</evidence>
<keyword evidence="4 6" id="KW-1133">Transmembrane helix</keyword>
<feature type="transmembrane region" description="Helical" evidence="6">
    <location>
        <begin position="404"/>
        <end position="424"/>
    </location>
</feature>
<feature type="domain" description="ABC3 transporter permease C-terminal" evidence="7">
    <location>
        <begin position="317"/>
        <end position="434"/>
    </location>
</feature>
<evidence type="ECO:0000313" key="10">
    <source>
        <dbReference type="Proteomes" id="UP001620339"/>
    </source>
</evidence>
<evidence type="ECO:0000256" key="3">
    <source>
        <dbReference type="ARBA" id="ARBA00022692"/>
    </source>
</evidence>
<sequence>MFAYYLDLALRSLKRSPGLTLLMVLAIGFGVAASMTTWSVFRAVSGDPIPWKSSRLFVPQLDIWGPDSRKKGGYTDISDAFDYTDALALMRDHRGKLQSAMYQVSPSVVPADAAKHPINVSGHAVFSEFFPMVEAPFKYGSGWSAQDDQNRSHVLVLSDKLNQKLFGDVNSVGKSVNIEGKDYRVVGVVDRWNPQPRYYDVVNTGGFVGDGAEDVFLPFNTAIDVGMPNNGNTNCNEIPKEAGFIGLQHSSCVWIAYMVELDSATDVDSYKNYLDGYMRQQQQAGRFNWAPKYKLSDLPAWLDSEHVVPDDTKVSLLVALGLLIVCLVNTAGLLLAKFLRRSGEIGVRRALGAPRAAVYAQFLTEAGMVGAAGGVLGLLLTGVGVACVGWVLPKDIAALARLDVSLLAMTLVVAVIATVLAGLYPTWRASRVQPAWQLKSN</sequence>
<protein>
    <submittedName>
        <fullName evidence="9">ABC transporter permease</fullName>
    </submittedName>
</protein>
<feature type="transmembrane region" description="Helical" evidence="6">
    <location>
        <begin position="316"/>
        <end position="339"/>
    </location>
</feature>
<dbReference type="InterPro" id="IPR050250">
    <property type="entry name" value="Macrolide_Exporter_MacB"/>
</dbReference>